<keyword evidence="7" id="KW-1185">Reference proteome</keyword>
<dbReference type="InterPro" id="IPR036864">
    <property type="entry name" value="Zn2-C6_fun-type_DNA-bd_sf"/>
</dbReference>
<dbReference type="SMART" id="SM00066">
    <property type="entry name" value="GAL4"/>
    <property type="match status" value="1"/>
</dbReference>
<evidence type="ECO:0000256" key="2">
    <source>
        <dbReference type="ARBA" id="ARBA00022723"/>
    </source>
</evidence>
<keyword evidence="3" id="KW-0539">Nucleus</keyword>
<dbReference type="GO" id="GO:0008270">
    <property type="term" value="F:zinc ion binding"/>
    <property type="evidence" value="ECO:0007669"/>
    <property type="project" value="InterPro"/>
</dbReference>
<comment type="caution">
    <text evidence="6">The sequence shown here is derived from an EMBL/GenBank/DDBJ whole genome shotgun (WGS) entry which is preliminary data.</text>
</comment>
<dbReference type="SUPFAM" id="SSF57701">
    <property type="entry name" value="Zn2/Cys6 DNA-binding domain"/>
    <property type="match status" value="1"/>
</dbReference>
<dbReference type="EMBL" id="MU839012">
    <property type="protein sequence ID" value="KAK1766238.1"/>
    <property type="molecule type" value="Genomic_DNA"/>
</dbReference>
<feature type="domain" description="Zn(2)-C6 fungal-type" evidence="5">
    <location>
        <begin position="21"/>
        <end position="49"/>
    </location>
</feature>
<sequence>MASSSTSSHASFASKPPRILACVLCQNRKIKCDRNFPCSNCTKANIKCTPSTPAPARKRRRPNQDLQERLARCEELLKEYVTEKPESSATTPAPPSYNSDPYRQWQPMGKLVKEDGAFRFMDSVILGTIYDELRAMRQIIDTEDNDESTSDTMTPDDNSEMLLGADSPSVATEDLWPDPGHIFRLWQIYLDRVNPLTKIIHVPTLQPYVAEATTGCQNLPKNIEALLFSIYLMAVVAMSAEECQALLGFSREEALQRYSSGARIALTRIGFLKSYDLTTLQALVIYLVSLQGRYNRHATWILNGVVIRIAQKMGLHHDGEVLGLGPFESEMRRRLWWQIIMIDAKYAMLTGLSHSLLPRNWDIKEPKNLNDADLFPSATEPFQDREGPTEMIFCLISNRIGKFLVETPGFEVMIMLVECGVPENESSQMQEFRRMVEKLAADLLEVLDNYCDPSAGPVHEMAVEMRAQILNKLNQLVTPPDHPDWEDELHDSKDHAFKMALSALEHDEHTYKVTKDKGFLWFWQIHFQVDVFIYLAGQLCHRTEGKLVERAWKQVEVVYQYNCGLLDTTNKANQTLARFILKAWSKREEVLRGRLGQAPEVPEYIEKLRRVMPTEDMKAEPLPPPHLAPDLMISAQANPQDPPFDQLLGNFLDASSLDWDMFGNMPSNQQNMPPFRYGMGPF</sequence>
<dbReference type="PROSITE" id="PS50048">
    <property type="entry name" value="ZN2_CY6_FUNGAL_2"/>
    <property type="match status" value="1"/>
</dbReference>
<dbReference type="Gene3D" id="4.10.240.10">
    <property type="entry name" value="Zn(2)-C6 fungal-type DNA-binding domain"/>
    <property type="match status" value="1"/>
</dbReference>
<evidence type="ECO:0000256" key="4">
    <source>
        <dbReference type="SAM" id="MobiDB-lite"/>
    </source>
</evidence>
<dbReference type="GO" id="GO:0000981">
    <property type="term" value="F:DNA-binding transcription factor activity, RNA polymerase II-specific"/>
    <property type="evidence" value="ECO:0007669"/>
    <property type="project" value="InterPro"/>
</dbReference>
<organism evidence="6 7">
    <name type="scientific">Phialemonium atrogriseum</name>
    <dbReference type="NCBI Taxonomy" id="1093897"/>
    <lineage>
        <taxon>Eukaryota</taxon>
        <taxon>Fungi</taxon>
        <taxon>Dikarya</taxon>
        <taxon>Ascomycota</taxon>
        <taxon>Pezizomycotina</taxon>
        <taxon>Sordariomycetes</taxon>
        <taxon>Sordariomycetidae</taxon>
        <taxon>Cephalothecales</taxon>
        <taxon>Cephalothecaceae</taxon>
        <taxon>Phialemonium</taxon>
    </lineage>
</organism>
<evidence type="ECO:0000256" key="3">
    <source>
        <dbReference type="ARBA" id="ARBA00023242"/>
    </source>
</evidence>
<evidence type="ECO:0000256" key="1">
    <source>
        <dbReference type="ARBA" id="ARBA00004123"/>
    </source>
</evidence>
<dbReference type="SMART" id="SM00906">
    <property type="entry name" value="Fungal_trans"/>
    <property type="match status" value="1"/>
</dbReference>
<dbReference type="AlphaFoldDB" id="A0AAJ0BXD3"/>
<dbReference type="GO" id="GO:0005634">
    <property type="term" value="C:nucleus"/>
    <property type="evidence" value="ECO:0007669"/>
    <property type="project" value="UniProtKB-SubCell"/>
</dbReference>
<dbReference type="Proteomes" id="UP001244011">
    <property type="component" value="Unassembled WGS sequence"/>
</dbReference>
<dbReference type="Pfam" id="PF04082">
    <property type="entry name" value="Fungal_trans"/>
    <property type="match status" value="1"/>
</dbReference>
<dbReference type="InterPro" id="IPR001138">
    <property type="entry name" value="Zn2Cys6_DnaBD"/>
</dbReference>
<dbReference type="PANTHER" id="PTHR31001:SF85">
    <property type="entry name" value="ZN(II)2CYS6 TRANSCRIPTION FACTOR (EUROFUNG)"/>
    <property type="match status" value="1"/>
</dbReference>
<reference evidence="6" key="1">
    <citation type="submission" date="2023-06" db="EMBL/GenBank/DDBJ databases">
        <title>Genome-scale phylogeny and comparative genomics of the fungal order Sordariales.</title>
        <authorList>
            <consortium name="Lawrence Berkeley National Laboratory"/>
            <person name="Hensen N."/>
            <person name="Bonometti L."/>
            <person name="Westerberg I."/>
            <person name="Brannstrom I.O."/>
            <person name="Guillou S."/>
            <person name="Cros-Aarteil S."/>
            <person name="Calhoun S."/>
            <person name="Haridas S."/>
            <person name="Kuo A."/>
            <person name="Mondo S."/>
            <person name="Pangilinan J."/>
            <person name="Riley R."/>
            <person name="Labutti K."/>
            <person name="Andreopoulos B."/>
            <person name="Lipzen A."/>
            <person name="Chen C."/>
            <person name="Yanf M."/>
            <person name="Daum C."/>
            <person name="Ng V."/>
            <person name="Clum A."/>
            <person name="Steindorff A."/>
            <person name="Ohm R."/>
            <person name="Martin F."/>
            <person name="Silar P."/>
            <person name="Natvig D."/>
            <person name="Lalanne C."/>
            <person name="Gautier V."/>
            <person name="Ament-Velasquez S.L."/>
            <person name="Kruys A."/>
            <person name="Hutchinson M.I."/>
            <person name="Powell A.J."/>
            <person name="Barry K."/>
            <person name="Miller A.N."/>
            <person name="Grigoriev I.V."/>
            <person name="Debuchy R."/>
            <person name="Gladieux P."/>
            <person name="Thoren M.H."/>
            <person name="Johannesson H."/>
        </authorList>
    </citation>
    <scope>NUCLEOTIDE SEQUENCE</scope>
    <source>
        <strain evidence="6">8032-3</strain>
    </source>
</reference>
<evidence type="ECO:0000313" key="7">
    <source>
        <dbReference type="Proteomes" id="UP001244011"/>
    </source>
</evidence>
<dbReference type="Pfam" id="PF00172">
    <property type="entry name" value="Zn_clus"/>
    <property type="match status" value="1"/>
</dbReference>
<gene>
    <name evidence="6" type="ORF">QBC33DRAFT_542284</name>
</gene>
<comment type="subcellular location">
    <subcellularLocation>
        <location evidence="1">Nucleus</location>
    </subcellularLocation>
</comment>
<dbReference type="PANTHER" id="PTHR31001">
    <property type="entry name" value="UNCHARACTERIZED TRANSCRIPTIONAL REGULATORY PROTEIN"/>
    <property type="match status" value="1"/>
</dbReference>
<feature type="region of interest" description="Disordered" evidence="4">
    <location>
        <begin position="81"/>
        <end position="103"/>
    </location>
</feature>
<dbReference type="GeneID" id="85311436"/>
<dbReference type="GO" id="GO:0006351">
    <property type="term" value="P:DNA-templated transcription"/>
    <property type="evidence" value="ECO:0007669"/>
    <property type="project" value="InterPro"/>
</dbReference>
<accession>A0AAJ0BXD3</accession>
<dbReference type="GO" id="GO:0003677">
    <property type="term" value="F:DNA binding"/>
    <property type="evidence" value="ECO:0007669"/>
    <property type="project" value="InterPro"/>
</dbReference>
<evidence type="ECO:0000259" key="5">
    <source>
        <dbReference type="PROSITE" id="PS50048"/>
    </source>
</evidence>
<dbReference type="RefSeq" id="XP_060282451.1">
    <property type="nucleotide sequence ID" value="XM_060428249.1"/>
</dbReference>
<keyword evidence="2" id="KW-0479">Metal-binding</keyword>
<name>A0AAJ0BXD3_9PEZI</name>
<dbReference type="CDD" id="cd00067">
    <property type="entry name" value="GAL4"/>
    <property type="match status" value="1"/>
</dbReference>
<dbReference type="CDD" id="cd12148">
    <property type="entry name" value="fungal_TF_MHR"/>
    <property type="match status" value="1"/>
</dbReference>
<proteinExistence type="predicted"/>
<dbReference type="InterPro" id="IPR050613">
    <property type="entry name" value="Sec_Metabolite_Reg"/>
</dbReference>
<dbReference type="InterPro" id="IPR007219">
    <property type="entry name" value="XnlR_reg_dom"/>
</dbReference>
<protein>
    <submittedName>
        <fullName evidence="6">Fungal-specific transcription factor domain-containing protein</fullName>
    </submittedName>
</protein>
<evidence type="ECO:0000313" key="6">
    <source>
        <dbReference type="EMBL" id="KAK1766238.1"/>
    </source>
</evidence>